<feature type="region of interest" description="Disordered" evidence="1">
    <location>
        <begin position="1"/>
        <end position="39"/>
    </location>
</feature>
<dbReference type="InterPro" id="IPR052609">
    <property type="entry name" value="Ribosome_Biogenesis_Reg"/>
</dbReference>
<evidence type="ECO:0000313" key="3">
    <source>
        <dbReference type="EMBL" id="CAI6340706.1"/>
    </source>
</evidence>
<reference evidence="3" key="1">
    <citation type="submission" date="2023-01" db="EMBL/GenBank/DDBJ databases">
        <authorList>
            <person name="Van Ghelder C."/>
            <person name="Rancurel C."/>
        </authorList>
    </citation>
    <scope>NUCLEOTIDE SEQUENCE</scope>
    <source>
        <strain evidence="3">CNCM I-4278</strain>
    </source>
</reference>
<dbReference type="InterPro" id="IPR018849">
    <property type="entry name" value="Urb2/Npa2_C"/>
</dbReference>
<dbReference type="GO" id="GO:0005730">
    <property type="term" value="C:nucleolus"/>
    <property type="evidence" value="ECO:0007669"/>
    <property type="project" value="TreeGrafter"/>
</dbReference>
<sequence length="1507" mass="165763">MGIKMPGTKLPAPSSASSPSQTLPPPTRPRLQAINQGSGDLSEQIGQAAHIIGLPTDWEALRGYARATAIHRLVPARADWVLKWILEKMKDAAARANPSAWVLLDWMIQVLPISRCAPHLLDSSFVTILEQTLQETFGTDALAQPSVTSSRTSSRDSSETSFQDSSSTGRKRKRGAVGVDSPSKRASLESDLPMKLFDAVKTVMHSVIKKSEDADLGERSVQGELMKIVLQADSSQAARVLKSWLIAANRLLVSDTGESTTTGVDLIPILELWDSRAVDTQAQPGASTEDFAAECLIPTLVLLQALQTKSHRSDASTTVLRFSREAIISLERLLVRHVIAPARSAFLGSDSPKNTEKNPLSNNLGSLRAALLQAAQMEDNGDVIPTALSSLFTSAPHLLDLTIRSSPARSLKSKVSERPWVQAAFVALAECIGCVFEAPKFATPQASIDAVKDCLRVLVSQDFGLDSDILKDLFWFHSGFEFPKGQTTSAQWQLLESIVALDADIFLADPRSTWESADEKPDDLTLYLFEKISTGCLDQTTPEGDDKADDSDTSMTSDTANGKKTNIQRQSSHTSRSNENRDIMQRVVIPILSAYTRNRDLPGFIKRWDTQLSQQFKPSDNALEVSHQSIWESSSLSQTLATYFEQSLTSAQISSLFQEHVKRLQTNKKTKKGRSNKIYGSIVLVQAMLQAVTSDGLIESLKPQILSVWNTLSTWVQDEPPPIIRPGVIWSTLCRVFVMLWPMNLHSSQVLQQEQLYPLIKEASKVAGSSRSNADSRTNAMAFMLSACDCLQTLPETKDLITKSLRRALKFLSSKDIEQQDLVSVLEIFCAEYVLLLEHFDPDARLDLFAALFATLPKLTDESARPIVTSLSEPVFTLGSQSLQTTCITALLSSFAEDNDELLPFALDSLQHVVPSSIPREQRESILDGLLSLLVSETHSQNACTMLSIMVNLMEVANATAKVSSNGSTLFDLAQNIQQNNIANPLTLELLQSLTRLTLVHILPNKDQSQNKLYLEAYMDCANTALKKGRKTSSAALAVLQGSFLANIKGAELVSVDSYVKLLIACLEGDFVPTAQVMEAFKNIPAKFLMDHPRSVKAAQSILRTWQSSSIGSGLIPESATEEPIQFWPAFHGVLGPYQVFEGDDSDLSLVRFTSNLLAHQFPGQQDGFSYPQQVKILESFKTSLSSLDMERKENLLGVCLRVARTDATGVAFRLLNVLISTMEDKLETDTTRKEQQLALLPQLCTLLECCSSDAAFNAILDSIITIVRDKTSLTTQHTIECVLASLSKLTSRNSPRLLASQAPAIFTRICETTRLIFILHRSRLGGRFHVLLPLLQNLLLCLFIPNTGRGAALPPWLDPFSTASSATRLTPANGATLTRLLTTLCSPTQSSVTRHTSHKSKSTTSNESTKKDLNDPIKAARDYTAQFAYPLLSAYCRFQLYGRLDASVRVELLPGIWELVSVASVEREALDAMFAGLGQSERDVWRGVWRDWEASVGGRGRKNEEY</sequence>
<comment type="caution">
    <text evidence="3">The sequence shown here is derived from an EMBL/GenBank/DDBJ whole genome shotgun (WGS) entry which is preliminary data.</text>
</comment>
<dbReference type="OrthoDB" id="160374at2759"/>
<dbReference type="PANTHER" id="PTHR15682">
    <property type="entry name" value="UNHEALTHY RIBOSOME BIOGENESIS PROTEIN 2 HOMOLOG"/>
    <property type="match status" value="1"/>
</dbReference>
<organism evidence="3 4">
    <name type="scientific">Periconia digitata</name>
    <dbReference type="NCBI Taxonomy" id="1303443"/>
    <lineage>
        <taxon>Eukaryota</taxon>
        <taxon>Fungi</taxon>
        <taxon>Dikarya</taxon>
        <taxon>Ascomycota</taxon>
        <taxon>Pezizomycotina</taxon>
        <taxon>Dothideomycetes</taxon>
        <taxon>Pleosporomycetidae</taxon>
        <taxon>Pleosporales</taxon>
        <taxon>Massarineae</taxon>
        <taxon>Periconiaceae</taxon>
        <taxon>Periconia</taxon>
    </lineage>
</organism>
<proteinExistence type="predicted"/>
<dbReference type="PANTHER" id="PTHR15682:SF2">
    <property type="entry name" value="UNHEALTHY RIBOSOME BIOGENESIS PROTEIN 2 HOMOLOG"/>
    <property type="match status" value="1"/>
</dbReference>
<dbReference type="Proteomes" id="UP001152607">
    <property type="component" value="Unassembled WGS sequence"/>
</dbReference>
<keyword evidence="4" id="KW-1185">Reference proteome</keyword>
<feature type="region of interest" description="Disordered" evidence="1">
    <location>
        <begin position="144"/>
        <end position="186"/>
    </location>
</feature>
<name>A0A9W4UTJ3_9PLEO</name>
<feature type="compositionally biased region" description="Low complexity" evidence="1">
    <location>
        <begin position="159"/>
        <end position="168"/>
    </location>
</feature>
<gene>
    <name evidence="3" type="ORF">PDIGIT_LOCUS13890</name>
</gene>
<feature type="compositionally biased region" description="Low complexity" evidence="1">
    <location>
        <begin position="11"/>
        <end position="21"/>
    </location>
</feature>
<dbReference type="EMBL" id="CAOQHR010000011">
    <property type="protein sequence ID" value="CAI6340706.1"/>
    <property type="molecule type" value="Genomic_DNA"/>
</dbReference>
<accession>A0A9W4UTJ3</accession>
<evidence type="ECO:0000259" key="2">
    <source>
        <dbReference type="Pfam" id="PF10441"/>
    </source>
</evidence>
<feature type="compositionally biased region" description="Polar residues" evidence="1">
    <location>
        <begin position="560"/>
        <end position="575"/>
    </location>
</feature>
<evidence type="ECO:0000313" key="4">
    <source>
        <dbReference type="Proteomes" id="UP001152607"/>
    </source>
</evidence>
<dbReference type="GO" id="GO:0042254">
    <property type="term" value="P:ribosome biogenesis"/>
    <property type="evidence" value="ECO:0007669"/>
    <property type="project" value="TreeGrafter"/>
</dbReference>
<feature type="region of interest" description="Disordered" evidence="1">
    <location>
        <begin position="1389"/>
        <end position="1414"/>
    </location>
</feature>
<feature type="region of interest" description="Disordered" evidence="1">
    <location>
        <begin position="538"/>
        <end position="580"/>
    </location>
</feature>
<protein>
    <recommendedName>
        <fullName evidence="2">Nucleolar 27S pre-rRNA processing Urb2/Npa2 C-terminal domain-containing protein</fullName>
    </recommendedName>
</protein>
<evidence type="ECO:0000256" key="1">
    <source>
        <dbReference type="SAM" id="MobiDB-lite"/>
    </source>
</evidence>
<feature type="domain" description="Nucleolar 27S pre-rRNA processing Urb2/Npa2 C-terminal" evidence="2">
    <location>
        <begin position="1259"/>
        <end position="1495"/>
    </location>
</feature>
<dbReference type="Pfam" id="PF10441">
    <property type="entry name" value="Urb2"/>
    <property type="match status" value="1"/>
</dbReference>